<comment type="caution">
    <text evidence="1">The sequence shown here is derived from an EMBL/GenBank/DDBJ whole genome shotgun (WGS) entry which is preliminary data.</text>
</comment>
<protein>
    <submittedName>
        <fullName evidence="1">Uncharacterized protein</fullName>
    </submittedName>
</protein>
<gene>
    <name evidence="1" type="ORF">ENN47_09405</name>
</gene>
<reference evidence="1" key="1">
    <citation type="journal article" date="2020" name="mSystems">
        <title>Genome- and Community-Level Interaction Insights into Carbon Utilization and Element Cycling Functions of Hydrothermarchaeota in Hydrothermal Sediment.</title>
        <authorList>
            <person name="Zhou Z."/>
            <person name="Liu Y."/>
            <person name="Xu W."/>
            <person name="Pan J."/>
            <person name="Luo Z.H."/>
            <person name="Li M."/>
        </authorList>
    </citation>
    <scope>NUCLEOTIDE SEQUENCE [LARGE SCALE GENOMIC DNA]</scope>
    <source>
        <strain evidence="1">SpSt-1179</strain>
    </source>
</reference>
<evidence type="ECO:0000313" key="1">
    <source>
        <dbReference type="EMBL" id="HDP78379.1"/>
    </source>
</evidence>
<dbReference type="InterPro" id="IPR008930">
    <property type="entry name" value="Terpenoid_cyclase/PrenylTrfase"/>
</dbReference>
<accession>A0A7C1GRU3</accession>
<proteinExistence type="predicted"/>
<dbReference type="EMBL" id="DSBT01000287">
    <property type="protein sequence ID" value="HDP78379.1"/>
    <property type="molecule type" value="Genomic_DNA"/>
</dbReference>
<name>A0A7C1GRU3_9BACT</name>
<dbReference type="Proteomes" id="UP000886198">
    <property type="component" value="Unassembled WGS sequence"/>
</dbReference>
<organism evidence="1">
    <name type="scientific">Mesotoga infera</name>
    <dbReference type="NCBI Taxonomy" id="1236046"/>
    <lineage>
        <taxon>Bacteria</taxon>
        <taxon>Thermotogati</taxon>
        <taxon>Thermotogota</taxon>
        <taxon>Thermotogae</taxon>
        <taxon>Kosmotogales</taxon>
        <taxon>Kosmotogaceae</taxon>
        <taxon>Mesotoga</taxon>
    </lineage>
</organism>
<dbReference type="AlphaFoldDB" id="A0A7C1GRU3"/>
<dbReference type="SUPFAM" id="SSF48239">
    <property type="entry name" value="Terpenoid cyclases/Protein prenyltransferases"/>
    <property type="match status" value="1"/>
</dbReference>
<sequence length="306" mass="35393">MLYLEREPFRRAQYTILENGRELEKRLFAYYFMDGPANSVVEEIAGYQNSDGGFGNAIEPDFRLPASSPIATSVALQHLINFDDIPLAKGIISKAISYLDNTYVPEREGWLAVPKTVNDYPHAPWWEFDEEKGMCAIDANWGNPTAEITGYLSKYRELTNLDVDELLSQAVRYLDSMSVFTSFHEIFCFIRLYRLLDEKTAASLRSKLSEAVCTLVSEDEEEWRTEYVAKPLDFVASPEEFFCVDRELIEKNIEYYIDELQTHGKIKPTWSKSFYDGEMSRAWDEWVAIITLRVLLILKSFGRIML</sequence>